<keyword evidence="1 6" id="KW-0698">rRNA processing</keyword>
<keyword evidence="2 6" id="KW-0540">Nuclease</keyword>
<evidence type="ECO:0000256" key="6">
    <source>
        <dbReference type="HAMAP-Rule" id="MF_01910"/>
    </source>
</evidence>
<evidence type="ECO:0000313" key="12">
    <source>
        <dbReference type="Proteomes" id="UP000296733"/>
    </source>
</evidence>
<keyword evidence="11" id="KW-1185">Reference proteome</keyword>
<dbReference type="PANTHER" id="PTHR39159">
    <property type="match status" value="1"/>
</dbReference>
<dbReference type="PANTHER" id="PTHR39159:SF1">
    <property type="entry name" value="UPF0374 PROTEIN YGAC"/>
    <property type="match status" value="1"/>
</dbReference>
<evidence type="ECO:0000256" key="5">
    <source>
        <dbReference type="ARBA" id="ARBA00022884"/>
    </source>
</evidence>
<dbReference type="InterPro" id="IPR007295">
    <property type="entry name" value="DUF402"/>
</dbReference>
<dbReference type="AlphaFoldDB" id="A0A1H6C544"/>
<dbReference type="PIRSF" id="PIRSF018644">
    <property type="entry name" value="RNA-binding_FAU-1"/>
    <property type="match status" value="1"/>
</dbReference>
<dbReference type="InterPro" id="IPR035930">
    <property type="entry name" value="FomD-like_sf"/>
</dbReference>
<dbReference type="GO" id="GO:0016891">
    <property type="term" value="F:RNA endonuclease activity producing 5'-phosphomonoesters, hydrolytic mechanism"/>
    <property type="evidence" value="ECO:0007669"/>
    <property type="project" value="UniProtKB-UniRule"/>
</dbReference>
<dbReference type="Gene3D" id="2.40.380.10">
    <property type="entry name" value="FomD-like"/>
    <property type="match status" value="1"/>
</dbReference>
<reference evidence="9 12" key="2">
    <citation type="journal article" date="2019" name="Nat. Commun.">
        <title>A new type of DNA phosphorothioation-based antiviral system in archaea.</title>
        <authorList>
            <person name="Xiong L."/>
            <person name="Liu S."/>
            <person name="Chen S."/>
            <person name="Xiao Y."/>
            <person name="Zhu B."/>
            <person name="Gao Y."/>
            <person name="Zhang Y."/>
            <person name="Chen B."/>
            <person name="Luo J."/>
            <person name="Deng Z."/>
            <person name="Chen X."/>
            <person name="Wang L."/>
            <person name="Chen S."/>
        </authorList>
    </citation>
    <scope>NUCLEOTIDE SEQUENCE [LARGE SCALE GENOMIC DNA]</scope>
    <source>
        <strain evidence="9 12">CGMCC 1.10331</strain>
    </source>
</reference>
<evidence type="ECO:0000313" key="9">
    <source>
        <dbReference type="EMBL" id="QCC48632.1"/>
    </source>
</evidence>
<sequence>MSREDGDGRSTADEPASASPRVRVRGIYATAVTWVLLDAGAEVVQASEPIRERFDAEFGEGSHDVTVATTGDRQGVGVDGDPDAVATVGAELRDVGRDTFAWEDPTPPGAVFEATVSETLGSGAVCDLGESEGFLPYGESDTHLETGDDVRVQVRESAPPWADRRARLGTEIRADAGLATLVRGRDGVAVDTRDDAAGRELAGMTDLLSVDVPDGWGIEWSHAATRAEMSALEAALEQAVGRAEDLAAAVDEAGIDGESGSTAERPATLATPSTGLWLWFGRETRFALDAARREVTTTMPGHHRTKAGSEAASAGVDLAEALWGADGAGGVADGAAESEDGSDGPDFPFDVVTRQFGPVEGDTVEIRHGKPDGRAFSLGSGEVTDRDVDGSLDVTRTLSGSGTYDGLGTRREAGDTALTKFREGRWWYPTVYRSAEGEHRGTYVNVCTPVECFPDEVRYVDLHVDVVKRPDGTVERVDDDELDAAVEAGAVPEGVAEKARAVAASLERALSE</sequence>
<dbReference type="InterPro" id="IPR003029">
    <property type="entry name" value="S1_domain"/>
</dbReference>
<dbReference type="Proteomes" id="UP000296733">
    <property type="component" value="Chromosome"/>
</dbReference>
<feature type="domain" description="S1 motif" evidence="8">
    <location>
        <begin position="109"/>
        <end position="171"/>
    </location>
</feature>
<dbReference type="EC" id="3.1.26.-" evidence="6"/>
<dbReference type="Proteomes" id="UP000236740">
    <property type="component" value="Unassembled WGS sequence"/>
</dbReference>
<evidence type="ECO:0000256" key="2">
    <source>
        <dbReference type="ARBA" id="ARBA00022722"/>
    </source>
</evidence>
<dbReference type="GO" id="GO:0035925">
    <property type="term" value="F:mRNA 3'-UTR AU-rich region binding"/>
    <property type="evidence" value="ECO:0007669"/>
    <property type="project" value="UniProtKB-UniRule"/>
</dbReference>
<feature type="region of interest" description="Disordered" evidence="7">
    <location>
        <begin position="1"/>
        <end position="20"/>
    </location>
</feature>
<evidence type="ECO:0000256" key="3">
    <source>
        <dbReference type="ARBA" id="ARBA00022759"/>
    </source>
</evidence>
<dbReference type="OrthoDB" id="84798at2157"/>
<evidence type="ECO:0000259" key="8">
    <source>
        <dbReference type="PROSITE" id="PS50126"/>
    </source>
</evidence>
<evidence type="ECO:0000256" key="1">
    <source>
        <dbReference type="ARBA" id="ARBA00022552"/>
    </source>
</evidence>
<dbReference type="GeneID" id="39859178"/>
<dbReference type="SUPFAM" id="SSF159234">
    <property type="entry name" value="FomD-like"/>
    <property type="match status" value="1"/>
</dbReference>
<evidence type="ECO:0000256" key="7">
    <source>
        <dbReference type="SAM" id="MobiDB-lite"/>
    </source>
</evidence>
<keyword evidence="5 6" id="KW-0694">RNA-binding</keyword>
<evidence type="ECO:0000313" key="10">
    <source>
        <dbReference type="EMBL" id="SEG68074.1"/>
    </source>
</evidence>
<feature type="compositionally biased region" description="Basic and acidic residues" evidence="7">
    <location>
        <begin position="1"/>
        <end position="12"/>
    </location>
</feature>
<keyword evidence="4 6" id="KW-0378">Hydrolase</keyword>
<organism evidence="10 11">
    <name type="scientific">Halobellus limi</name>
    <dbReference type="NCBI Taxonomy" id="699433"/>
    <lineage>
        <taxon>Archaea</taxon>
        <taxon>Methanobacteriati</taxon>
        <taxon>Methanobacteriota</taxon>
        <taxon>Stenosarchaea group</taxon>
        <taxon>Halobacteria</taxon>
        <taxon>Halobacteriales</taxon>
        <taxon>Haloferacaceae</taxon>
        <taxon>Halobellus</taxon>
    </lineage>
</organism>
<protein>
    <recommendedName>
        <fullName evidence="6">Probable ribonuclease FAU-1</fullName>
        <ecNumber evidence="6">3.1.26.-</ecNumber>
    </recommendedName>
    <alternativeName>
        <fullName evidence="6">RNA-binding protein FAU-1</fullName>
    </alternativeName>
</protein>
<dbReference type="EMBL" id="CP031311">
    <property type="protein sequence ID" value="QCC48632.1"/>
    <property type="molecule type" value="Genomic_DNA"/>
</dbReference>
<dbReference type="HAMAP" id="MF_01910">
    <property type="entry name" value="RNA_binding_AU_1"/>
    <property type="match status" value="1"/>
</dbReference>
<proteinExistence type="inferred from homology"/>
<keyword evidence="3 6" id="KW-0255">Endonuclease</keyword>
<comment type="function">
    <text evidence="6">Probable RNase involved in rRNA stability through maturation and/or degradation of precursor rRNAs. Binds to RNA in loop regions with AU-rich sequences.</text>
</comment>
<dbReference type="GO" id="GO:0006364">
    <property type="term" value="P:rRNA processing"/>
    <property type="evidence" value="ECO:0007669"/>
    <property type="project" value="UniProtKB-UniRule"/>
</dbReference>
<comment type="similarity">
    <text evidence="6">Belongs to the FAU-1 family.</text>
</comment>
<dbReference type="PROSITE" id="PS50126">
    <property type="entry name" value="S1"/>
    <property type="match status" value="1"/>
</dbReference>
<dbReference type="RefSeq" id="WP_103992869.1">
    <property type="nucleotide sequence ID" value="NZ_CP031311.1"/>
</dbReference>
<name>A0A1H6C544_9EURY</name>
<dbReference type="Pfam" id="PF04167">
    <property type="entry name" value="DUF402"/>
    <property type="match status" value="1"/>
</dbReference>
<dbReference type="InterPro" id="IPR016730">
    <property type="entry name" value="RNA-bd_FAU-1"/>
</dbReference>
<gene>
    <name evidence="6" type="primary">fau-1</name>
    <name evidence="9" type="ORF">DV707_13745</name>
    <name evidence="10" type="ORF">SAMN04488133_3239</name>
</gene>
<dbReference type="EMBL" id="FNVN01000006">
    <property type="protein sequence ID" value="SEG68074.1"/>
    <property type="molecule type" value="Genomic_DNA"/>
</dbReference>
<reference evidence="10 11" key="1">
    <citation type="submission" date="2016-10" db="EMBL/GenBank/DDBJ databases">
        <authorList>
            <person name="de Groot N.N."/>
        </authorList>
    </citation>
    <scope>NUCLEOTIDE SEQUENCE [LARGE SCALE GENOMIC DNA]</scope>
    <source>
        <strain evidence="10 11">CGMCC 1.10331</strain>
    </source>
</reference>
<accession>A0A1H6C544</accession>
<evidence type="ECO:0000256" key="4">
    <source>
        <dbReference type="ARBA" id="ARBA00022801"/>
    </source>
</evidence>
<dbReference type="InterPro" id="IPR050212">
    <property type="entry name" value="Ntdp-like"/>
</dbReference>
<dbReference type="KEGG" id="hlm:DV707_13745"/>
<evidence type="ECO:0000313" key="11">
    <source>
        <dbReference type="Proteomes" id="UP000236740"/>
    </source>
</evidence>